<dbReference type="InterPro" id="IPR036561">
    <property type="entry name" value="MAM33_sf"/>
</dbReference>
<keyword evidence="3" id="KW-0812">Transmembrane</keyword>
<evidence type="ECO:0000256" key="2">
    <source>
        <dbReference type="SAM" id="MobiDB-lite"/>
    </source>
</evidence>
<evidence type="ECO:0000313" key="4">
    <source>
        <dbReference type="EMBL" id="KAF2321516.1"/>
    </source>
</evidence>
<feature type="region of interest" description="Disordered" evidence="2">
    <location>
        <begin position="160"/>
        <end position="225"/>
    </location>
</feature>
<accession>A0A6A6NAC4</accession>
<feature type="compositionally biased region" description="Basic and acidic residues" evidence="2">
    <location>
        <begin position="194"/>
        <end position="205"/>
    </location>
</feature>
<organism evidence="4 5">
    <name type="scientific">Hevea brasiliensis</name>
    <name type="common">Para rubber tree</name>
    <name type="synonym">Siphonia brasiliensis</name>
    <dbReference type="NCBI Taxonomy" id="3981"/>
    <lineage>
        <taxon>Eukaryota</taxon>
        <taxon>Viridiplantae</taxon>
        <taxon>Streptophyta</taxon>
        <taxon>Embryophyta</taxon>
        <taxon>Tracheophyta</taxon>
        <taxon>Spermatophyta</taxon>
        <taxon>Magnoliopsida</taxon>
        <taxon>eudicotyledons</taxon>
        <taxon>Gunneridae</taxon>
        <taxon>Pentapetalae</taxon>
        <taxon>rosids</taxon>
        <taxon>fabids</taxon>
        <taxon>Malpighiales</taxon>
        <taxon>Euphorbiaceae</taxon>
        <taxon>Crotonoideae</taxon>
        <taxon>Micrandreae</taxon>
        <taxon>Hevea</taxon>
    </lineage>
</organism>
<dbReference type="PANTHER" id="PTHR36339:SF2">
    <property type="entry name" value="F23A5.5"/>
    <property type="match status" value="1"/>
</dbReference>
<dbReference type="Gene3D" id="3.10.280.10">
    <property type="entry name" value="Mitochondrial glycoprotein"/>
    <property type="match status" value="1"/>
</dbReference>
<feature type="coiled-coil region" evidence="1">
    <location>
        <begin position="96"/>
        <end position="134"/>
    </location>
</feature>
<dbReference type="SUPFAM" id="SSF54529">
    <property type="entry name" value="Mitochondrial glycoprotein MAM33-like"/>
    <property type="match status" value="1"/>
</dbReference>
<dbReference type="Pfam" id="PF02330">
    <property type="entry name" value="MAM33"/>
    <property type="match status" value="1"/>
</dbReference>
<dbReference type="AlphaFoldDB" id="A0A6A6NAC4"/>
<keyword evidence="1" id="KW-0175">Coiled coil</keyword>
<evidence type="ECO:0000256" key="3">
    <source>
        <dbReference type="SAM" id="Phobius"/>
    </source>
</evidence>
<keyword evidence="3" id="KW-1133">Transmembrane helix</keyword>
<reference evidence="4 5" key="1">
    <citation type="journal article" date="2020" name="Mol. Plant">
        <title>The Chromosome-Based Rubber Tree Genome Provides New Insights into Spurge Genome Evolution and Rubber Biosynthesis.</title>
        <authorList>
            <person name="Liu J."/>
            <person name="Shi C."/>
            <person name="Shi C.C."/>
            <person name="Li W."/>
            <person name="Zhang Q.J."/>
            <person name="Zhang Y."/>
            <person name="Li K."/>
            <person name="Lu H.F."/>
            <person name="Shi C."/>
            <person name="Zhu S.T."/>
            <person name="Xiao Z.Y."/>
            <person name="Nan H."/>
            <person name="Yue Y."/>
            <person name="Zhu X.G."/>
            <person name="Wu Y."/>
            <person name="Hong X.N."/>
            <person name="Fan G.Y."/>
            <person name="Tong Y."/>
            <person name="Zhang D."/>
            <person name="Mao C.L."/>
            <person name="Liu Y.L."/>
            <person name="Hao S.J."/>
            <person name="Liu W.Q."/>
            <person name="Lv M.Q."/>
            <person name="Zhang H.B."/>
            <person name="Liu Y."/>
            <person name="Hu-Tang G.R."/>
            <person name="Wang J.P."/>
            <person name="Wang J.H."/>
            <person name="Sun Y.H."/>
            <person name="Ni S.B."/>
            <person name="Chen W.B."/>
            <person name="Zhang X.C."/>
            <person name="Jiao Y.N."/>
            <person name="Eichler E.E."/>
            <person name="Li G.H."/>
            <person name="Liu X."/>
            <person name="Gao L.Z."/>
        </authorList>
    </citation>
    <scope>NUCLEOTIDE SEQUENCE [LARGE SCALE GENOMIC DNA]</scope>
    <source>
        <strain evidence="5">cv. GT1</strain>
        <tissue evidence="4">Leaf</tissue>
    </source>
</reference>
<keyword evidence="3" id="KW-0472">Membrane</keyword>
<feature type="transmembrane region" description="Helical" evidence="3">
    <location>
        <begin position="41"/>
        <end position="58"/>
    </location>
</feature>
<proteinExistence type="predicted"/>
<dbReference type="InterPro" id="IPR003428">
    <property type="entry name" value="MAM33"/>
</dbReference>
<gene>
    <name evidence="4" type="ORF">GH714_000217</name>
</gene>
<keyword evidence="5" id="KW-1185">Reference proteome</keyword>
<dbReference type="GO" id="GO:0005759">
    <property type="term" value="C:mitochondrial matrix"/>
    <property type="evidence" value="ECO:0007669"/>
    <property type="project" value="InterPro"/>
</dbReference>
<protein>
    <submittedName>
        <fullName evidence="4">Uncharacterized protein</fullName>
    </submittedName>
</protein>
<evidence type="ECO:0000256" key="1">
    <source>
        <dbReference type="SAM" id="Coils"/>
    </source>
</evidence>
<comment type="caution">
    <text evidence="4">The sequence shown here is derived from an EMBL/GenBank/DDBJ whole genome shotgun (WGS) entry which is preliminary data.</text>
</comment>
<name>A0A6A6NAC4_HEVBR</name>
<dbReference type="PANTHER" id="PTHR36339">
    <property type="entry name" value="F23A5.5"/>
    <property type="match status" value="1"/>
</dbReference>
<evidence type="ECO:0000313" key="5">
    <source>
        <dbReference type="Proteomes" id="UP000467840"/>
    </source>
</evidence>
<sequence>MIESKVSKYDEAYRQLDKLDFMTAAKILFTEPPKKEVRDRFSSGTTLLCLHAFIGYLIHKFSILPYFPYLKYLLVLLLLSKRVHFFCTAVYLVAQYARHEMRKMDEELELKKKKEEEEKAKEMELKAIEEKEARSNPELLEVKVRLDKLEEAVKEIVVDSKKQSTDNATKNQEDSSKKKHIAPTESGDVQSKSEPSKSTEKDLLSKQKSTGPASDKGKPVTKFDSFTIDERPGEQWVILKRKFARNEEIKGNGDSLEIMCSAWPDTIEITKFFIGTSDKMPAQAYVGPDFKELDDELQDSLYEFLDARGINDELAAFLHEYMKNKDRTEYIKWIGTVKSYIEEK</sequence>
<dbReference type="EMBL" id="JAAGAX010000002">
    <property type="protein sequence ID" value="KAF2321516.1"/>
    <property type="molecule type" value="Genomic_DNA"/>
</dbReference>
<dbReference type="Proteomes" id="UP000467840">
    <property type="component" value="Chromosome 11"/>
</dbReference>